<comment type="similarity">
    <text evidence="1 10">Belongs to the small Tim family.</text>
</comment>
<feature type="domain" description="Tim10-like" evidence="11">
    <location>
        <begin position="23"/>
        <end position="83"/>
    </location>
</feature>
<reference evidence="12 13" key="1">
    <citation type="submission" date="2020-02" db="EMBL/GenBank/DDBJ databases">
        <authorList>
            <person name="Ferguson B K."/>
        </authorList>
    </citation>
    <scope>NUCLEOTIDE SEQUENCE [LARGE SCALE GENOMIC DNA]</scope>
</reference>
<comment type="subunit">
    <text evidence="10">Heterohexamer.</text>
</comment>
<evidence type="ECO:0000313" key="12">
    <source>
        <dbReference type="EMBL" id="CAB0034190.1"/>
    </source>
</evidence>
<dbReference type="GO" id="GO:0046872">
    <property type="term" value="F:metal ion binding"/>
    <property type="evidence" value="ECO:0007669"/>
    <property type="project" value="UniProtKB-KW"/>
</dbReference>
<dbReference type="OrthoDB" id="7813104at2759"/>
<accession>A0A6H5IFC7</accession>
<dbReference type="GO" id="GO:0045039">
    <property type="term" value="P:protein insertion into mitochondrial inner membrane"/>
    <property type="evidence" value="ECO:0007669"/>
    <property type="project" value="UniProtKB-ARBA"/>
</dbReference>
<proteinExistence type="inferred from homology"/>
<keyword evidence="9 10" id="KW-0143">Chaperone</keyword>
<dbReference type="AlphaFoldDB" id="A0A6H5IFC7"/>
<keyword evidence="3" id="KW-0479">Metal-binding</keyword>
<evidence type="ECO:0000256" key="2">
    <source>
        <dbReference type="ARBA" id="ARBA00022448"/>
    </source>
</evidence>
<name>A0A6H5IFC7_9HYME</name>
<evidence type="ECO:0000259" key="11">
    <source>
        <dbReference type="Pfam" id="PF02953"/>
    </source>
</evidence>
<evidence type="ECO:0000256" key="1">
    <source>
        <dbReference type="ARBA" id="ARBA00006720"/>
    </source>
</evidence>
<evidence type="ECO:0000256" key="3">
    <source>
        <dbReference type="ARBA" id="ARBA00022723"/>
    </source>
</evidence>
<dbReference type="SUPFAM" id="SSF144122">
    <property type="entry name" value="Tim10-like"/>
    <property type="match status" value="1"/>
</dbReference>
<protein>
    <recommendedName>
        <fullName evidence="10">Mitochondrial import inner membrane translocase subunit</fullName>
    </recommendedName>
</protein>
<evidence type="ECO:0000256" key="10">
    <source>
        <dbReference type="RuleBase" id="RU367043"/>
    </source>
</evidence>
<evidence type="ECO:0000256" key="6">
    <source>
        <dbReference type="ARBA" id="ARBA00023010"/>
    </source>
</evidence>
<dbReference type="InterPro" id="IPR004217">
    <property type="entry name" value="Tim10-like"/>
</dbReference>
<keyword evidence="7 10" id="KW-0496">Mitochondrion</keyword>
<evidence type="ECO:0000256" key="8">
    <source>
        <dbReference type="ARBA" id="ARBA00023157"/>
    </source>
</evidence>
<comment type="subcellular location">
    <subcellularLocation>
        <location evidence="10">Mitochondrion inner membrane</location>
        <topology evidence="10">Peripheral membrane protein</topology>
        <orientation evidence="10">Intermembrane side</orientation>
    </subcellularLocation>
</comment>
<keyword evidence="8 10" id="KW-1015">Disulfide bond</keyword>
<dbReference type="Pfam" id="PF02953">
    <property type="entry name" value="zf-Tim10_DDP"/>
    <property type="match status" value="1"/>
</dbReference>
<organism evidence="12 13">
    <name type="scientific">Trichogramma brassicae</name>
    <dbReference type="NCBI Taxonomy" id="86971"/>
    <lineage>
        <taxon>Eukaryota</taxon>
        <taxon>Metazoa</taxon>
        <taxon>Ecdysozoa</taxon>
        <taxon>Arthropoda</taxon>
        <taxon>Hexapoda</taxon>
        <taxon>Insecta</taxon>
        <taxon>Pterygota</taxon>
        <taxon>Neoptera</taxon>
        <taxon>Endopterygota</taxon>
        <taxon>Hymenoptera</taxon>
        <taxon>Apocrita</taxon>
        <taxon>Proctotrupomorpha</taxon>
        <taxon>Chalcidoidea</taxon>
        <taxon>Trichogrammatidae</taxon>
        <taxon>Trichogramma</taxon>
    </lineage>
</organism>
<dbReference type="Proteomes" id="UP000479190">
    <property type="component" value="Unassembled WGS sequence"/>
</dbReference>
<keyword evidence="5 10" id="KW-0653">Protein transport</keyword>
<dbReference type="GO" id="GO:0015031">
    <property type="term" value="P:protein transport"/>
    <property type="evidence" value="ECO:0007669"/>
    <property type="project" value="UniProtKB-KW"/>
</dbReference>
<comment type="function">
    <text evidence="10">Mitochondrial intermembrane chaperone that participates in the import and insertion of some multi-pass transmembrane proteins into the mitochondrial inner membrane. Also required for the transfer of beta-barrel precursors from the TOM complex to the sorting and assembly machinery (SAM complex) of the outer membrane. Acts as a chaperone-like protein that protects the hydrophobic precursors from aggregation and guide them through the mitochondrial intermembrane space.</text>
</comment>
<evidence type="ECO:0000313" key="13">
    <source>
        <dbReference type="Proteomes" id="UP000479190"/>
    </source>
</evidence>
<dbReference type="Gene3D" id="1.10.287.810">
    <property type="entry name" value="Mitochondrial import inner membrane translocase subunit tim13 like domains"/>
    <property type="match status" value="1"/>
</dbReference>
<evidence type="ECO:0000256" key="4">
    <source>
        <dbReference type="ARBA" id="ARBA00022833"/>
    </source>
</evidence>
<keyword evidence="13" id="KW-1185">Reference proteome</keyword>
<sequence>MESLGSLGGSGLTSAQKEELMDKVKQEIALANFQELLTKITEKCFKQCINKPGISLDNSEQKCVAMCMDRYIDSYNVVSKAYSTRIQMERN</sequence>
<keyword evidence="6 10" id="KW-0811">Translocation</keyword>
<evidence type="ECO:0000256" key="9">
    <source>
        <dbReference type="ARBA" id="ARBA00023186"/>
    </source>
</evidence>
<evidence type="ECO:0000256" key="7">
    <source>
        <dbReference type="ARBA" id="ARBA00023128"/>
    </source>
</evidence>
<keyword evidence="2 10" id="KW-0813">Transport</keyword>
<keyword evidence="10" id="KW-0999">Mitochondrion inner membrane</keyword>
<keyword evidence="10" id="KW-0472">Membrane</keyword>
<gene>
    <name evidence="12" type="ORF">TBRA_LOCUS6088</name>
</gene>
<dbReference type="EMBL" id="CADCXV010000735">
    <property type="protein sequence ID" value="CAB0034190.1"/>
    <property type="molecule type" value="Genomic_DNA"/>
</dbReference>
<dbReference type="GO" id="GO:0042719">
    <property type="term" value="C:mitochondrial intermembrane space chaperone complex"/>
    <property type="evidence" value="ECO:0007669"/>
    <property type="project" value="UniProtKB-ARBA"/>
</dbReference>
<dbReference type="FunFam" id="1.10.287.810:FF:000001">
    <property type="entry name" value="mitochondrial import inner membrane translocase subunit TIM13"/>
    <property type="match status" value="1"/>
</dbReference>
<comment type="domain">
    <text evidence="10">The twin CX3C motif contains 4 conserved Cys residues that form 2 disulfide bonds in the mitochondrial intermembrane space.</text>
</comment>
<dbReference type="InterPro" id="IPR035427">
    <property type="entry name" value="Tim10-like_dom_sf"/>
</dbReference>
<evidence type="ECO:0000256" key="5">
    <source>
        <dbReference type="ARBA" id="ARBA00022927"/>
    </source>
</evidence>
<dbReference type="GO" id="GO:0005743">
    <property type="term" value="C:mitochondrial inner membrane"/>
    <property type="evidence" value="ECO:0007669"/>
    <property type="project" value="UniProtKB-SubCell"/>
</dbReference>
<keyword evidence="4" id="KW-0862">Zinc</keyword>